<evidence type="ECO:0000313" key="1">
    <source>
        <dbReference type="EMBL" id="BDT61990.1"/>
    </source>
</evidence>
<name>A0A9C7EY40_9VIRU</name>
<proteinExistence type="predicted"/>
<sequence length="144" mass="16679">MESNGLVIRNVYASSQIRGLVELAKEILICTSRIVIRTLDDILDYHIKSQSPNLSYLEDENDKIMKTIKWTFQISLNIEDEDEWQTVKDKMFGGGLHSKKYQQNMNIFKMDDISLQLLDICKSLMLFITVSGEFLFYASNIDLT</sequence>
<protein>
    <submittedName>
        <fullName evidence="1">Uncharacterized protein</fullName>
    </submittedName>
</protein>
<reference evidence="1" key="1">
    <citation type="submission" date="2022-10" db="EMBL/GenBank/DDBJ databases">
        <title>Genome sequences of endogenous nimaviruses in decapod crustaceans.</title>
        <authorList>
            <person name="Kawato S."/>
            <person name="Nozaki R."/>
            <person name="Kondo H."/>
            <person name="Hirono I."/>
        </authorList>
    </citation>
    <scope>NUCLEOTIDE SEQUENCE</scope>
    <source>
        <strain evidence="1">Mikawa2016</strain>
    </source>
</reference>
<organism evidence="1">
    <name type="scientific">Penaeus monodon majanivirus B</name>
    <dbReference type="NCBI Taxonomy" id="2984272"/>
    <lineage>
        <taxon>Viruses</taxon>
        <taxon>Viruses incertae sedis</taxon>
        <taxon>Naldaviricetes</taxon>
        <taxon>Nimaviridae</taxon>
    </lineage>
</organism>
<accession>A0A9C7EY40</accession>
<dbReference type="EMBL" id="LC738871">
    <property type="protein sequence ID" value="BDT61990.1"/>
    <property type="molecule type" value="Genomic_DNA"/>
</dbReference>